<proteinExistence type="predicted"/>
<dbReference type="Proteomes" id="UP000528457">
    <property type="component" value="Unassembled WGS sequence"/>
</dbReference>
<gene>
    <name evidence="1" type="ORF">HNR48_001923</name>
</gene>
<protein>
    <submittedName>
        <fullName evidence="1">Uncharacterized protein</fullName>
    </submittedName>
</protein>
<name>A0A7X0JST0_9GAMM</name>
<dbReference type="EMBL" id="JACHHT010000002">
    <property type="protein sequence ID" value="MBB6521638.1"/>
    <property type="molecule type" value="Genomic_DNA"/>
</dbReference>
<sequence length="45" mass="5374">MGQPCRRCTHIKCRNRHKFLYSKFSKNLKKASNLLAFFMELKKGL</sequence>
<evidence type="ECO:0000313" key="1">
    <source>
        <dbReference type="EMBL" id="MBB6521638.1"/>
    </source>
</evidence>
<dbReference type="InParanoid" id="A0A7X0JST0"/>
<comment type="caution">
    <text evidence="1">The sequence shown here is derived from an EMBL/GenBank/DDBJ whole genome shotgun (WGS) entry which is preliminary data.</text>
</comment>
<dbReference type="AlphaFoldDB" id="A0A7X0JST0"/>
<evidence type="ECO:0000313" key="2">
    <source>
        <dbReference type="Proteomes" id="UP000528457"/>
    </source>
</evidence>
<keyword evidence="2" id="KW-1185">Reference proteome</keyword>
<accession>A0A7X0JST0</accession>
<reference evidence="1 2" key="1">
    <citation type="submission" date="2020-08" db="EMBL/GenBank/DDBJ databases">
        <title>Genomic Encyclopedia of Type Strains, Phase IV (KMG-IV): sequencing the most valuable type-strain genomes for metagenomic binning, comparative biology and taxonomic classification.</title>
        <authorList>
            <person name="Goeker M."/>
        </authorList>
    </citation>
    <scope>NUCLEOTIDE SEQUENCE [LARGE SCALE GENOMIC DNA]</scope>
    <source>
        <strain evidence="1 2">DSM 22368</strain>
    </source>
</reference>
<organism evidence="1 2">
    <name type="scientific">Pseudoteredinibacter isoporae</name>
    <dbReference type="NCBI Taxonomy" id="570281"/>
    <lineage>
        <taxon>Bacteria</taxon>
        <taxon>Pseudomonadati</taxon>
        <taxon>Pseudomonadota</taxon>
        <taxon>Gammaproteobacteria</taxon>
        <taxon>Cellvibrionales</taxon>
        <taxon>Cellvibrionaceae</taxon>
        <taxon>Pseudoteredinibacter</taxon>
    </lineage>
</organism>